<sequence length="111" mass="12221">MAEWQTQTFADRLASLDGRVIVGTSCFKPFPTLVLIDSFTAVDDQATHAFMSTGTYLERYNGYICTDGGLTTGEKMTPLFQDNVRPQMVVDLMATGANSELVFKVRERGGV</sequence>
<dbReference type="EMBL" id="BRXZ01000075">
    <property type="protein sequence ID" value="GMI04470.1"/>
    <property type="molecule type" value="Genomic_DNA"/>
</dbReference>
<dbReference type="OrthoDB" id="191142at2759"/>
<accession>A0A9W7CEY1</accession>
<dbReference type="Proteomes" id="UP001165082">
    <property type="component" value="Unassembled WGS sequence"/>
</dbReference>
<protein>
    <submittedName>
        <fullName evidence="1">Uncharacterized protein</fullName>
    </submittedName>
</protein>
<gene>
    <name evidence="1" type="ORF">TrRE_jg11794</name>
</gene>
<dbReference type="AlphaFoldDB" id="A0A9W7CEY1"/>
<organism evidence="1 2">
    <name type="scientific">Triparma retinervis</name>
    <dbReference type="NCBI Taxonomy" id="2557542"/>
    <lineage>
        <taxon>Eukaryota</taxon>
        <taxon>Sar</taxon>
        <taxon>Stramenopiles</taxon>
        <taxon>Ochrophyta</taxon>
        <taxon>Bolidophyceae</taxon>
        <taxon>Parmales</taxon>
        <taxon>Triparmaceae</taxon>
        <taxon>Triparma</taxon>
    </lineage>
</organism>
<name>A0A9W7CEY1_9STRA</name>
<proteinExistence type="predicted"/>
<evidence type="ECO:0000313" key="1">
    <source>
        <dbReference type="EMBL" id="GMI04470.1"/>
    </source>
</evidence>
<evidence type="ECO:0000313" key="2">
    <source>
        <dbReference type="Proteomes" id="UP001165082"/>
    </source>
</evidence>
<keyword evidence="2" id="KW-1185">Reference proteome</keyword>
<comment type="caution">
    <text evidence="1">The sequence shown here is derived from an EMBL/GenBank/DDBJ whole genome shotgun (WGS) entry which is preliminary data.</text>
</comment>
<reference evidence="1" key="1">
    <citation type="submission" date="2022-07" db="EMBL/GenBank/DDBJ databases">
        <title>Genome analysis of Parmales, a sister group of diatoms, reveals the evolutionary specialization of diatoms from phago-mixotrophs to photoautotrophs.</title>
        <authorList>
            <person name="Ban H."/>
            <person name="Sato S."/>
            <person name="Yoshikawa S."/>
            <person name="Kazumasa Y."/>
            <person name="Nakamura Y."/>
            <person name="Ichinomiya M."/>
            <person name="Saitoh K."/>
            <person name="Sato N."/>
            <person name="Blanc-Mathieu R."/>
            <person name="Endo H."/>
            <person name="Kuwata A."/>
            <person name="Ogata H."/>
        </authorList>
    </citation>
    <scope>NUCLEOTIDE SEQUENCE</scope>
</reference>